<keyword evidence="11" id="KW-0560">Oxidoreductase</keyword>
<dbReference type="GO" id="GO:0005249">
    <property type="term" value="F:voltage-gated potassium channel activity"/>
    <property type="evidence" value="ECO:0007669"/>
    <property type="project" value="InterPro"/>
</dbReference>
<evidence type="ECO:0000256" key="4">
    <source>
        <dbReference type="ARBA" id="ARBA00013314"/>
    </source>
</evidence>
<evidence type="ECO:0000313" key="20">
    <source>
        <dbReference type="Proteomes" id="UP000663879"/>
    </source>
</evidence>
<gene>
    <name evidence="19" type="ORF">OXX778_LOCUS18225</name>
</gene>
<evidence type="ECO:0000256" key="9">
    <source>
        <dbReference type="ARBA" id="ARBA00022857"/>
    </source>
</evidence>
<evidence type="ECO:0000256" key="16">
    <source>
        <dbReference type="ARBA" id="ARBA00047998"/>
    </source>
</evidence>
<evidence type="ECO:0000256" key="1">
    <source>
        <dbReference type="ARBA" id="ARBA00004413"/>
    </source>
</evidence>
<comment type="subcellular location">
    <subcellularLocation>
        <location evidence="1">Cell membrane</location>
        <topology evidence="1">Peripheral membrane protein</topology>
        <orientation evidence="1">Cytoplasmic side</orientation>
    </subcellularLocation>
    <subcellularLocation>
        <location evidence="2">Cytoplasm</location>
    </subcellularLocation>
</comment>
<evidence type="ECO:0000256" key="5">
    <source>
        <dbReference type="ARBA" id="ARBA00022448"/>
    </source>
</evidence>
<keyword evidence="10" id="KW-0630">Potassium</keyword>
<dbReference type="Proteomes" id="UP000663879">
    <property type="component" value="Unassembled WGS sequence"/>
</dbReference>
<evidence type="ECO:0000256" key="10">
    <source>
        <dbReference type="ARBA" id="ARBA00022958"/>
    </source>
</evidence>
<keyword evidence="7" id="KW-0963">Cytoplasm</keyword>
<keyword evidence="9" id="KW-0521">NADP</keyword>
<dbReference type="AlphaFoldDB" id="A0A814JHI1"/>
<keyword evidence="6" id="KW-1003">Cell membrane</keyword>
<evidence type="ECO:0000256" key="12">
    <source>
        <dbReference type="ARBA" id="ARBA00023065"/>
    </source>
</evidence>
<dbReference type="GO" id="GO:0008076">
    <property type="term" value="C:voltage-gated potassium channel complex"/>
    <property type="evidence" value="ECO:0007669"/>
    <property type="project" value="TreeGrafter"/>
</dbReference>
<dbReference type="InterPro" id="IPR023210">
    <property type="entry name" value="NADP_OxRdtase_dom"/>
</dbReference>
<evidence type="ECO:0000256" key="6">
    <source>
        <dbReference type="ARBA" id="ARBA00022475"/>
    </source>
</evidence>
<evidence type="ECO:0000313" key="19">
    <source>
        <dbReference type="EMBL" id="CAF1038395.1"/>
    </source>
</evidence>
<dbReference type="GO" id="GO:0016491">
    <property type="term" value="F:oxidoreductase activity"/>
    <property type="evidence" value="ECO:0007669"/>
    <property type="project" value="UniProtKB-KW"/>
</dbReference>
<organism evidence="19 20">
    <name type="scientific">Brachionus calyciflorus</name>
    <dbReference type="NCBI Taxonomy" id="104777"/>
    <lineage>
        <taxon>Eukaryota</taxon>
        <taxon>Metazoa</taxon>
        <taxon>Spiralia</taxon>
        <taxon>Gnathifera</taxon>
        <taxon>Rotifera</taxon>
        <taxon>Eurotatoria</taxon>
        <taxon>Monogononta</taxon>
        <taxon>Pseudotrocha</taxon>
        <taxon>Ploima</taxon>
        <taxon>Brachionidae</taxon>
        <taxon>Brachionus</taxon>
    </lineage>
</organism>
<evidence type="ECO:0000256" key="8">
    <source>
        <dbReference type="ARBA" id="ARBA00022538"/>
    </source>
</evidence>
<dbReference type="PANTHER" id="PTHR43150">
    <property type="entry name" value="HYPERKINETIC, ISOFORM M"/>
    <property type="match status" value="1"/>
</dbReference>
<keyword evidence="8" id="KW-0633">Potassium transport</keyword>
<evidence type="ECO:0000256" key="14">
    <source>
        <dbReference type="ARBA" id="ARBA00031439"/>
    </source>
</evidence>
<keyword evidence="13" id="KW-0472">Membrane</keyword>
<dbReference type="InterPro" id="IPR036812">
    <property type="entry name" value="NAD(P)_OxRdtase_dom_sf"/>
</dbReference>
<comment type="similarity">
    <text evidence="3">Belongs to the shaker potassium channel beta subunit family.</text>
</comment>
<dbReference type="InterPro" id="IPR005399">
    <property type="entry name" value="K_chnl_volt-dep_bsu_KCNAB-rel"/>
</dbReference>
<reference evidence="19" key="1">
    <citation type="submission" date="2021-02" db="EMBL/GenBank/DDBJ databases">
        <authorList>
            <person name="Nowell W R."/>
        </authorList>
    </citation>
    <scope>NUCLEOTIDE SEQUENCE</scope>
    <source>
        <strain evidence="19">Ploen Becks lab</strain>
    </source>
</reference>
<evidence type="ECO:0000256" key="15">
    <source>
        <dbReference type="ARBA" id="ARBA00032588"/>
    </source>
</evidence>
<evidence type="ECO:0000256" key="17">
    <source>
        <dbReference type="ARBA" id="ARBA00048943"/>
    </source>
</evidence>
<dbReference type="GO" id="GO:1901379">
    <property type="term" value="P:regulation of potassium ion transmembrane transport"/>
    <property type="evidence" value="ECO:0007669"/>
    <property type="project" value="TreeGrafter"/>
</dbReference>
<accession>A0A814JHI1</accession>
<proteinExistence type="inferred from homology"/>
<evidence type="ECO:0000256" key="7">
    <source>
        <dbReference type="ARBA" id="ARBA00022490"/>
    </source>
</evidence>
<dbReference type="PANTHER" id="PTHR43150:SF2">
    <property type="entry name" value="HYPERKINETIC, ISOFORM M"/>
    <property type="match status" value="1"/>
</dbReference>
<dbReference type="GO" id="GO:0015459">
    <property type="term" value="F:potassium channel regulator activity"/>
    <property type="evidence" value="ECO:0007669"/>
    <property type="project" value="TreeGrafter"/>
</dbReference>
<feature type="domain" description="NADP-dependent oxidoreductase" evidence="18">
    <location>
        <begin position="219"/>
        <end position="521"/>
    </location>
</feature>
<dbReference type="OrthoDB" id="1720422at2759"/>
<evidence type="ECO:0000256" key="13">
    <source>
        <dbReference type="ARBA" id="ARBA00023136"/>
    </source>
</evidence>
<dbReference type="NCBIfam" id="TIGR01293">
    <property type="entry name" value="Kv_beta"/>
    <property type="match status" value="1"/>
</dbReference>
<sequence length="541" mass="60818">MSKNGIHKTNNNDDSNSIPLLQLNQTTCLVPTPNSLSLYKNTKYCDLIKSKNYMFTNSLGDSNSILNFGLHSALPSLTSIPFNNSSIDNSNTSLNELKLTIQTNNSPTTPIIHIDSEPIDNFFQASNNSTTPLMTSFLQQQNSLELTPFKKKDIHEDTSAFNSFKTDVTYLDSHCVTSSSNNQEQLKIYQQTFKQLPNGNYIKLRYKNLGKSGLRVSQLGLGTWVTFGSQISDETAEDILTTAYENGINIFETCEVYAGGKAELTLGRILKKKNWRRSSYIICIKIYLGGKAETEKGLSRKHIIEGVRASLDRLQLDYVDIAFANKPDALTPMEEIVRAFTHLINTDKCFYWGTSRWNSTEIMEAYSVARQFNLIPPICEQSEYNLFQREQAELYLPELYSRIGLGTMAWSPLASGFITGKYEYTIPHESRAALRGYGWLKERIQSDDGKKKQAKLKELQSIADKLNCTLAQLALAWCLKNETVNCVLLGASTVEQLIENIQSIQVVPKLTLALMNEIDKILGNKPALLVMNSSKSDNLHK</sequence>
<evidence type="ECO:0000256" key="2">
    <source>
        <dbReference type="ARBA" id="ARBA00004496"/>
    </source>
</evidence>
<comment type="catalytic activity">
    <reaction evidence="17">
        <text>a primary alcohol + NADP(+) = an aldehyde + NADPH + H(+)</text>
        <dbReference type="Rhea" id="RHEA:15937"/>
        <dbReference type="ChEBI" id="CHEBI:15378"/>
        <dbReference type="ChEBI" id="CHEBI:15734"/>
        <dbReference type="ChEBI" id="CHEBI:17478"/>
        <dbReference type="ChEBI" id="CHEBI:57783"/>
        <dbReference type="ChEBI" id="CHEBI:58349"/>
    </reaction>
    <physiologicalReaction direction="right-to-left" evidence="17">
        <dbReference type="Rhea" id="RHEA:15939"/>
    </physiologicalReaction>
</comment>
<evidence type="ECO:0000259" key="18">
    <source>
        <dbReference type="Pfam" id="PF00248"/>
    </source>
</evidence>
<keyword evidence="20" id="KW-1185">Reference proteome</keyword>
<keyword evidence="12" id="KW-0406">Ion transport</keyword>
<dbReference type="SUPFAM" id="SSF51430">
    <property type="entry name" value="NAD(P)-linked oxidoreductase"/>
    <property type="match status" value="1"/>
</dbReference>
<comment type="catalytic activity">
    <reaction evidence="16">
        <text>a secondary alcohol + NADP(+) = a ketone + NADPH + H(+)</text>
        <dbReference type="Rhea" id="RHEA:19257"/>
        <dbReference type="ChEBI" id="CHEBI:15378"/>
        <dbReference type="ChEBI" id="CHEBI:17087"/>
        <dbReference type="ChEBI" id="CHEBI:35681"/>
        <dbReference type="ChEBI" id="CHEBI:57783"/>
        <dbReference type="ChEBI" id="CHEBI:58349"/>
    </reaction>
    <physiologicalReaction direction="right-to-left" evidence="16">
        <dbReference type="Rhea" id="RHEA:19259"/>
    </physiologicalReaction>
</comment>
<name>A0A814JHI1_9BILA</name>
<keyword evidence="5" id="KW-0813">Transport</keyword>
<dbReference type="EMBL" id="CAJNOC010004946">
    <property type="protein sequence ID" value="CAF1038395.1"/>
    <property type="molecule type" value="Genomic_DNA"/>
</dbReference>
<dbReference type="Pfam" id="PF00248">
    <property type="entry name" value="Aldo_ket_red"/>
    <property type="match status" value="1"/>
</dbReference>
<comment type="caution">
    <text evidence="19">The sequence shown here is derived from an EMBL/GenBank/DDBJ whole genome shotgun (WGS) entry which is preliminary data.</text>
</comment>
<evidence type="ECO:0000256" key="11">
    <source>
        <dbReference type="ARBA" id="ARBA00023002"/>
    </source>
</evidence>
<evidence type="ECO:0000256" key="3">
    <source>
        <dbReference type="ARBA" id="ARBA00006515"/>
    </source>
</evidence>
<dbReference type="Gene3D" id="3.20.20.100">
    <property type="entry name" value="NADP-dependent oxidoreductase domain"/>
    <property type="match status" value="1"/>
</dbReference>
<dbReference type="InterPro" id="IPR005983">
    <property type="entry name" value="K_chnl_volt-dep_bsu_KCNAB"/>
</dbReference>
<dbReference type="GO" id="GO:0044325">
    <property type="term" value="F:transmembrane transporter binding"/>
    <property type="evidence" value="ECO:0007669"/>
    <property type="project" value="TreeGrafter"/>
</dbReference>
<dbReference type="InterPro" id="IPR005400">
    <property type="entry name" value="K_chnl_volt-dep_bsu_KCNAB1"/>
</dbReference>
<dbReference type="PRINTS" id="PR01578">
    <property type="entry name" value="KCNAB1CHANEL"/>
</dbReference>
<dbReference type="PRINTS" id="PR01577">
    <property type="entry name" value="KCNABCHANNEL"/>
</dbReference>
<dbReference type="GO" id="GO:0005737">
    <property type="term" value="C:cytoplasm"/>
    <property type="evidence" value="ECO:0007669"/>
    <property type="project" value="UniProtKB-SubCell"/>
</dbReference>
<protein>
    <recommendedName>
        <fullName evidence="4">Voltage-gated potassium channel subunit beta-1</fullName>
    </recommendedName>
    <alternativeName>
        <fullName evidence="14">K(+) channel subunit beta-1</fullName>
    </alternativeName>
    <alternativeName>
        <fullName evidence="15">Kv-beta-1</fullName>
    </alternativeName>
</protein>